<dbReference type="InterPro" id="IPR012471">
    <property type="entry name" value="DUF1690"/>
</dbReference>
<organism evidence="2">
    <name type="scientific">Blastobotrys adeninivorans</name>
    <name type="common">Yeast</name>
    <name type="synonym">Arxula adeninivorans</name>
    <dbReference type="NCBI Taxonomy" id="409370"/>
    <lineage>
        <taxon>Eukaryota</taxon>
        <taxon>Fungi</taxon>
        <taxon>Dikarya</taxon>
        <taxon>Ascomycota</taxon>
        <taxon>Saccharomycotina</taxon>
        <taxon>Dipodascomycetes</taxon>
        <taxon>Dipodascales</taxon>
        <taxon>Trichomonascaceae</taxon>
        <taxon>Blastobotrys</taxon>
    </lineage>
</organism>
<dbReference type="EMBL" id="HG937694">
    <property type="protein sequence ID" value="CDP38668.1"/>
    <property type="molecule type" value="Genomic_DNA"/>
</dbReference>
<feature type="region of interest" description="Disordered" evidence="1">
    <location>
        <begin position="30"/>
        <end position="50"/>
    </location>
</feature>
<evidence type="ECO:0000313" key="2">
    <source>
        <dbReference type="EMBL" id="CDP38668.1"/>
    </source>
</evidence>
<gene>
    <name evidence="2" type="ORF">GNLVRS02_ARAD1D39820g</name>
</gene>
<protein>
    <submittedName>
        <fullName evidence="2">ARAD1D39820p</fullName>
    </submittedName>
</protein>
<evidence type="ECO:0000256" key="1">
    <source>
        <dbReference type="SAM" id="MobiDB-lite"/>
    </source>
</evidence>
<accession>A0A060TCK3</accession>
<reference evidence="2" key="2">
    <citation type="submission" date="2014-06" db="EMBL/GenBank/DDBJ databases">
        <title>The complete genome of Blastobotrys (Arxula) adeninivorans LS3 - a yeast of biotechnological interest.</title>
        <authorList>
            <person name="Kunze G."/>
            <person name="Gaillardin C."/>
            <person name="Czernicka M."/>
            <person name="Durrens P."/>
            <person name="Martin T."/>
            <person name="Boer E."/>
            <person name="Gabaldon T."/>
            <person name="Cruz J."/>
            <person name="Talla E."/>
            <person name="Marck C."/>
            <person name="Goffeau A."/>
            <person name="Barbe V."/>
            <person name="Baret P."/>
            <person name="Baronian K."/>
            <person name="Beier S."/>
            <person name="Bleykasten C."/>
            <person name="Bode R."/>
            <person name="Casaregola S."/>
            <person name="Despons L."/>
            <person name="Fairhead C."/>
            <person name="Giersberg M."/>
            <person name="Gierski P."/>
            <person name="Hahnel U."/>
            <person name="Hartmann A."/>
            <person name="Jankowska D."/>
            <person name="Jubin C."/>
            <person name="Jung P."/>
            <person name="Lafontaine I."/>
            <person name="Leh-Louis V."/>
            <person name="Lemaire M."/>
            <person name="Marcet-Houben M."/>
            <person name="Mascher M."/>
            <person name="Morel G."/>
            <person name="Richard G.-F."/>
            <person name="Riechen J."/>
            <person name="Sacerdot C."/>
            <person name="Sarkar A."/>
            <person name="Savel G."/>
            <person name="Schacherer J."/>
            <person name="Sherman D."/>
            <person name="Straub M.-L."/>
            <person name="Stein N."/>
            <person name="Thierry A."/>
            <person name="Trautwein-Schult A."/>
            <person name="Westhof E."/>
            <person name="Worch S."/>
            <person name="Dujon B."/>
            <person name="Souciet J.-L."/>
            <person name="Wincker P."/>
            <person name="Scholz U."/>
            <person name="Neuveglise N."/>
        </authorList>
    </citation>
    <scope>NUCLEOTIDE SEQUENCE</scope>
    <source>
        <strain evidence="2">LS3</strain>
    </source>
</reference>
<sequence>MQIGNHWSPGEPNINTTNQRINQTVIERMGSNSSKPAEPQVFLPKTPTEFSPSLVSRLDSAVESDYTRAQQEVTKVQQRVSEELSKIRDEGKAALKEALDKLPAPQDDGKDDSISIKTKLDDLRAKLEQAPAPVQISSEAKKARENLVKCFTNNKDRPLNCWDEVEAFKKVVRDA</sequence>
<name>A0A060TCK3_BLAAD</name>
<dbReference type="PhylomeDB" id="A0A060TCK3"/>
<dbReference type="Pfam" id="PF07956">
    <property type="entry name" value="DUF1690"/>
    <property type="match status" value="1"/>
</dbReference>
<dbReference type="AlphaFoldDB" id="A0A060TCK3"/>
<proteinExistence type="predicted"/>
<reference evidence="2" key="1">
    <citation type="submission" date="2014-02" db="EMBL/GenBank/DDBJ databases">
        <authorList>
            <person name="Genoscope - CEA"/>
        </authorList>
    </citation>
    <scope>NUCLEOTIDE SEQUENCE</scope>
    <source>
        <strain evidence="2">LS3</strain>
    </source>
</reference>